<protein>
    <recommendedName>
        <fullName evidence="6">Beta-mannosidase</fullName>
        <ecNumber evidence="5">3.2.1.25</ecNumber>
    </recommendedName>
    <alternativeName>
        <fullName evidence="12">Lysosomal beta A mannosidase</fullName>
    </alternativeName>
</protein>
<keyword evidence="11" id="KW-0326">Glycosidase</keyword>
<evidence type="ECO:0000256" key="1">
    <source>
        <dbReference type="ARBA" id="ARBA00000829"/>
    </source>
</evidence>
<evidence type="ECO:0000256" key="7">
    <source>
        <dbReference type="ARBA" id="ARBA00022729"/>
    </source>
</evidence>
<evidence type="ECO:0000256" key="10">
    <source>
        <dbReference type="ARBA" id="ARBA00023180"/>
    </source>
</evidence>
<evidence type="ECO:0000313" key="18">
    <source>
        <dbReference type="Proteomes" id="UP000010467"/>
    </source>
</evidence>
<feature type="domain" description="Beta-mannosidase-like galactose-binding" evidence="16">
    <location>
        <begin position="47"/>
        <end position="200"/>
    </location>
</feature>
<dbReference type="Pfam" id="PF02836">
    <property type="entry name" value="Glyco_hydro_2_C"/>
    <property type="match status" value="1"/>
</dbReference>
<dbReference type="SUPFAM" id="SSF51445">
    <property type="entry name" value="(Trans)glycosidases"/>
    <property type="match status" value="1"/>
</dbReference>
<evidence type="ECO:0000256" key="8">
    <source>
        <dbReference type="ARBA" id="ARBA00022801"/>
    </source>
</evidence>
<dbReference type="Proteomes" id="UP000010467">
    <property type="component" value="Chromosome"/>
</dbReference>
<dbReference type="RefSeq" id="WP_015233956.1">
    <property type="nucleotide sequence ID" value="NC_019793.1"/>
</dbReference>
<comment type="subunit">
    <text evidence="4">Monomer.</text>
</comment>
<evidence type="ECO:0000256" key="12">
    <source>
        <dbReference type="ARBA" id="ARBA00032581"/>
    </source>
</evidence>
<feature type="domain" description="Glycoside hydrolase family 2 catalytic" evidence="14">
    <location>
        <begin position="325"/>
        <end position="475"/>
    </location>
</feature>
<dbReference type="InterPro" id="IPR006103">
    <property type="entry name" value="Glyco_hydro_2_cat"/>
</dbReference>
<dbReference type="eggNOG" id="COG3250">
    <property type="taxonomic scope" value="Bacteria"/>
</dbReference>
<comment type="similarity">
    <text evidence="3">Belongs to the glycosyl hydrolase 2 family.</text>
</comment>
<dbReference type="InterPro" id="IPR036156">
    <property type="entry name" value="Beta-gal/glucu_dom_sf"/>
</dbReference>
<evidence type="ECO:0000256" key="5">
    <source>
        <dbReference type="ARBA" id="ARBA00012754"/>
    </source>
</evidence>
<dbReference type="HOGENOM" id="CLU_005015_2_3_0"/>
<dbReference type="PANTHER" id="PTHR43730">
    <property type="entry name" value="BETA-MANNOSIDASE"/>
    <property type="match status" value="1"/>
</dbReference>
<proteinExistence type="inferred from homology"/>
<dbReference type="Pfam" id="PF22666">
    <property type="entry name" value="Glyco_hydro_2_N2"/>
    <property type="match status" value="1"/>
</dbReference>
<keyword evidence="9" id="KW-1015">Disulfide bond</keyword>
<comment type="catalytic activity">
    <reaction evidence="1">
        <text>Hydrolysis of terminal, non-reducing beta-D-mannose residues in beta-D-mannosides.</text>
        <dbReference type="EC" id="3.2.1.25"/>
    </reaction>
</comment>
<dbReference type="Gene3D" id="2.60.40.10">
    <property type="entry name" value="Immunoglobulins"/>
    <property type="match status" value="2"/>
</dbReference>
<accession>K9ZY36</accession>
<keyword evidence="18" id="KW-1185">Reference proteome</keyword>
<dbReference type="KEGG" id="dpd:Deipe_0036"/>
<dbReference type="GO" id="GO:0006516">
    <property type="term" value="P:glycoprotein catabolic process"/>
    <property type="evidence" value="ECO:0007669"/>
    <property type="project" value="TreeGrafter"/>
</dbReference>
<dbReference type="InterPro" id="IPR013783">
    <property type="entry name" value="Ig-like_fold"/>
</dbReference>
<evidence type="ECO:0000256" key="6">
    <source>
        <dbReference type="ARBA" id="ARBA00015707"/>
    </source>
</evidence>
<dbReference type="EC" id="3.2.1.25" evidence="5"/>
<evidence type="ECO:0000256" key="2">
    <source>
        <dbReference type="ARBA" id="ARBA00003150"/>
    </source>
</evidence>
<dbReference type="Gene3D" id="2.60.120.260">
    <property type="entry name" value="Galactose-binding domain-like"/>
    <property type="match status" value="1"/>
</dbReference>
<feature type="domain" description="Beta-mannosidase Ig-fold" evidence="15">
    <location>
        <begin position="757"/>
        <end position="833"/>
    </location>
</feature>
<keyword evidence="10" id="KW-0325">Glycoprotein</keyword>
<evidence type="ECO:0000259" key="15">
    <source>
        <dbReference type="Pfam" id="PF17753"/>
    </source>
</evidence>
<dbReference type="EMBL" id="CP003382">
    <property type="protein sequence ID" value="AFZ65645.1"/>
    <property type="molecule type" value="Genomic_DNA"/>
</dbReference>
<evidence type="ECO:0000259" key="13">
    <source>
        <dbReference type="Pfam" id="PF00703"/>
    </source>
</evidence>
<gene>
    <name evidence="17" type="ordered locus">Deipe_0036</name>
</gene>
<evidence type="ECO:0000313" key="17">
    <source>
        <dbReference type="EMBL" id="AFZ65645.1"/>
    </source>
</evidence>
<organism evidence="17 18">
    <name type="scientific">Deinococcus peraridilitoris (strain DSM 19664 / LMG 22246 / CIP 109416 / KR-200)</name>
    <dbReference type="NCBI Taxonomy" id="937777"/>
    <lineage>
        <taxon>Bacteria</taxon>
        <taxon>Thermotogati</taxon>
        <taxon>Deinococcota</taxon>
        <taxon>Deinococci</taxon>
        <taxon>Deinococcales</taxon>
        <taxon>Deinococcaceae</taxon>
        <taxon>Deinococcus</taxon>
    </lineage>
</organism>
<dbReference type="SUPFAM" id="SSF49303">
    <property type="entry name" value="beta-Galactosidase/glucuronidase domain"/>
    <property type="match status" value="2"/>
</dbReference>
<dbReference type="InterPro" id="IPR006102">
    <property type="entry name" value="Ig-like_GH2"/>
</dbReference>
<evidence type="ECO:0000259" key="16">
    <source>
        <dbReference type="Pfam" id="PF22666"/>
    </source>
</evidence>
<keyword evidence="8" id="KW-0378">Hydrolase</keyword>
<dbReference type="PANTHER" id="PTHR43730:SF1">
    <property type="entry name" value="BETA-MANNOSIDASE"/>
    <property type="match status" value="1"/>
</dbReference>
<dbReference type="PATRIC" id="fig|937777.3.peg.40"/>
<dbReference type="Gene3D" id="3.20.20.80">
    <property type="entry name" value="Glycosidases"/>
    <property type="match status" value="1"/>
</dbReference>
<dbReference type="OrthoDB" id="9801077at2"/>
<name>K9ZY36_DEIPD</name>
<dbReference type="AlphaFoldDB" id="K9ZY36"/>
<dbReference type="Pfam" id="PF00703">
    <property type="entry name" value="Glyco_hydro_2"/>
    <property type="match status" value="1"/>
</dbReference>
<evidence type="ECO:0000256" key="11">
    <source>
        <dbReference type="ARBA" id="ARBA00023295"/>
    </source>
</evidence>
<dbReference type="InterPro" id="IPR008979">
    <property type="entry name" value="Galactose-bd-like_sf"/>
</dbReference>
<dbReference type="Pfam" id="PF17753">
    <property type="entry name" value="Ig_mannosidase"/>
    <property type="match status" value="1"/>
</dbReference>
<dbReference type="InterPro" id="IPR017853">
    <property type="entry name" value="GH"/>
</dbReference>
<dbReference type="InterPro" id="IPR054593">
    <property type="entry name" value="Beta-mannosidase-like_N2"/>
</dbReference>
<dbReference type="GO" id="GO:0004567">
    <property type="term" value="F:beta-mannosidase activity"/>
    <property type="evidence" value="ECO:0007669"/>
    <property type="project" value="UniProtKB-EC"/>
</dbReference>
<dbReference type="InterPro" id="IPR050887">
    <property type="entry name" value="Beta-mannosidase_GH2"/>
</dbReference>
<reference evidence="18" key="1">
    <citation type="submission" date="2012-03" db="EMBL/GenBank/DDBJ databases">
        <title>Complete sequence of chromosome of Deinococcus peraridilitoris DSM 19664.</title>
        <authorList>
            <person name="Lucas S."/>
            <person name="Copeland A."/>
            <person name="Lapidus A."/>
            <person name="Glavina del Rio T."/>
            <person name="Dalin E."/>
            <person name="Tice H."/>
            <person name="Bruce D."/>
            <person name="Goodwin L."/>
            <person name="Pitluck S."/>
            <person name="Peters L."/>
            <person name="Mikhailova N."/>
            <person name="Lu M."/>
            <person name="Kyrpides N."/>
            <person name="Mavromatis K."/>
            <person name="Ivanova N."/>
            <person name="Brettin T."/>
            <person name="Detter J.C."/>
            <person name="Han C."/>
            <person name="Larimer F."/>
            <person name="Land M."/>
            <person name="Hauser L."/>
            <person name="Markowitz V."/>
            <person name="Cheng J.-F."/>
            <person name="Hugenholtz P."/>
            <person name="Woyke T."/>
            <person name="Wu D."/>
            <person name="Pukall R."/>
            <person name="Steenblock K."/>
            <person name="Brambilla E."/>
            <person name="Klenk H.-P."/>
            <person name="Eisen J.A."/>
        </authorList>
    </citation>
    <scope>NUCLEOTIDE SEQUENCE [LARGE SCALE GENOMIC DNA]</scope>
    <source>
        <strain evidence="18">DSM 19664 / LMG 22246 / CIP 109416 / KR-200</strain>
    </source>
</reference>
<evidence type="ECO:0000256" key="3">
    <source>
        <dbReference type="ARBA" id="ARBA00007401"/>
    </source>
</evidence>
<dbReference type="InterPro" id="IPR041625">
    <property type="entry name" value="Beta-mannosidase_Ig"/>
</dbReference>
<feature type="domain" description="Glycoside hydrolase family 2 immunoglobulin-like beta-sandwich" evidence="13">
    <location>
        <begin position="213"/>
        <end position="305"/>
    </location>
</feature>
<dbReference type="STRING" id="937777.Deipe_0036"/>
<keyword evidence="7" id="KW-0732">Signal</keyword>
<evidence type="ECO:0000259" key="14">
    <source>
        <dbReference type="Pfam" id="PF02836"/>
    </source>
</evidence>
<evidence type="ECO:0000256" key="9">
    <source>
        <dbReference type="ARBA" id="ARBA00023157"/>
    </source>
</evidence>
<sequence>MPHHDPARVNRSAPSPYRQDLGGAWQLTSSVSEAWRFRRLHAELQQEIGAFARTSWIEARVPGSVHDDLIRAGLVRDPNEGLASLSAEWVSERQWVYRRTFRVSVPPCARLRLCFDGADHGGEVYLNGEHLGPLGGTHTPVRFDVSSLERNETHLLVVVLPEAPREAGQLGRTSLTSTLKARYGYWWDFATRLVHVGLWRDVSLEGDAGSALTDVFAWAELDAGYRHAVVHIELESDSDSSAPMTVELHHPDGRSEVTRTLKRAVQFELTHPQLWWPAGLGAQPLYTLRASLPGSAGVARRFGVRHIRLVHNPASRARGARPYTLQVNGRALYARGFNVVPTDLIPGRAHTTLRERALISYAAGAHANLLRFNGVGPVAPRSVLDACDEAGLLIWQDMPLTSSGTDNVPPRNPAFLAALERDLPPLIRTLRNHPCVALYTAGNELTDQNRSPASEADPTIARIRELIGTLDPTRPFLPTSPSGPQYDLREDVALTHPEELHDVHGPWHYRGVLDSFRPHTLNRALAHSEFGCQAASREATLQRYLTDGPVWPMDDRNPQVVHHGEWWLMRHRIEEVFGRVDDLGRYVRLTQAAQADVLRHALLWNRARRGECSLALVWQLNEPWPNAHNTSVIDYDLKPKLAYYRCREANAPLTIHLGLSAPVARGHFALRPQILADQDGEGQLSVTLFSLDGTGSQRECRRVRWGQGAYDLNVRVPGEPALLRAELRSLDGSLLARSEQWIAPDQNTPFAALLHLPPVTLHAEQDGSCLLIRNAGAHVAPWVTLEAPADVSETFGDNGFSLLPGETRAVDVSLTTLRGAAVSSELTVSALNATRSACSWEAP</sequence>
<comment type="function">
    <text evidence="2">Exoglycosidase that cleaves the single beta-linked mannose residue from the non-reducing end of all N-linked glycoprotein oligosaccharides.</text>
</comment>
<dbReference type="GO" id="GO:0005975">
    <property type="term" value="P:carbohydrate metabolic process"/>
    <property type="evidence" value="ECO:0007669"/>
    <property type="project" value="InterPro"/>
</dbReference>
<dbReference type="SUPFAM" id="SSF49785">
    <property type="entry name" value="Galactose-binding domain-like"/>
    <property type="match status" value="1"/>
</dbReference>
<evidence type="ECO:0000256" key="4">
    <source>
        <dbReference type="ARBA" id="ARBA00011245"/>
    </source>
</evidence>